<dbReference type="EMBL" id="CABPRJ010002438">
    <property type="protein sequence ID" value="VVC46134.1"/>
    <property type="molecule type" value="Genomic_DNA"/>
</dbReference>
<dbReference type="Proteomes" id="UP000325440">
    <property type="component" value="Unassembled WGS sequence"/>
</dbReference>
<organism evidence="2 3">
    <name type="scientific">Cinara cedri</name>
    <dbReference type="NCBI Taxonomy" id="506608"/>
    <lineage>
        <taxon>Eukaryota</taxon>
        <taxon>Metazoa</taxon>
        <taxon>Ecdysozoa</taxon>
        <taxon>Arthropoda</taxon>
        <taxon>Hexapoda</taxon>
        <taxon>Insecta</taxon>
        <taxon>Pterygota</taxon>
        <taxon>Neoptera</taxon>
        <taxon>Paraneoptera</taxon>
        <taxon>Hemiptera</taxon>
        <taxon>Sternorrhyncha</taxon>
        <taxon>Aphidomorpha</taxon>
        <taxon>Aphidoidea</taxon>
        <taxon>Aphididae</taxon>
        <taxon>Lachninae</taxon>
        <taxon>Cinara</taxon>
    </lineage>
</organism>
<proteinExistence type="predicted"/>
<gene>
    <name evidence="2" type="ORF">CINCED_3A000089</name>
</gene>
<evidence type="ECO:0000313" key="2">
    <source>
        <dbReference type="EMBL" id="VVC46134.1"/>
    </source>
</evidence>
<name>A0A5E4NTM8_9HEMI</name>
<keyword evidence="3" id="KW-1185">Reference proteome</keyword>
<sequence>HKYGDAISFWAKLDAIKFKDWAFAKEFNIAINELEKWLVHVFDFAEVDWATENSGTFSSSNNYLQISTEGFQTLDDSIGVEDTSDRERRRGVWQAATLNGP</sequence>
<accession>A0A5E4NTM8</accession>
<evidence type="ECO:0000256" key="1">
    <source>
        <dbReference type="SAM" id="MobiDB-lite"/>
    </source>
</evidence>
<dbReference type="AlphaFoldDB" id="A0A5E4NTM8"/>
<evidence type="ECO:0000313" key="3">
    <source>
        <dbReference type="Proteomes" id="UP000325440"/>
    </source>
</evidence>
<feature type="region of interest" description="Disordered" evidence="1">
    <location>
        <begin position="81"/>
        <end position="101"/>
    </location>
</feature>
<feature type="non-terminal residue" evidence="2">
    <location>
        <position position="1"/>
    </location>
</feature>
<protein>
    <submittedName>
        <fullName evidence="2">Uncharacterized protein</fullName>
    </submittedName>
</protein>
<reference evidence="2 3" key="1">
    <citation type="submission" date="2019-08" db="EMBL/GenBank/DDBJ databases">
        <authorList>
            <person name="Alioto T."/>
            <person name="Alioto T."/>
            <person name="Gomez Garrido J."/>
        </authorList>
    </citation>
    <scope>NUCLEOTIDE SEQUENCE [LARGE SCALE GENOMIC DNA]</scope>
</reference>